<accession>K6VIS5</accession>
<dbReference type="EMBL" id="DF157106">
    <property type="protein sequence ID" value="GAB69292.1"/>
    <property type="molecule type" value="Genomic_DNA"/>
</dbReference>
<evidence type="ECO:0000313" key="1">
    <source>
        <dbReference type="EMBL" id="GAB69292.1"/>
    </source>
</evidence>
<name>K6VIS5_PLACD</name>
<evidence type="ECO:0000313" key="2">
    <source>
        <dbReference type="Proteomes" id="UP000006319"/>
    </source>
</evidence>
<protein>
    <submittedName>
        <fullName evidence="1">Cyclin g-associated kinase</fullName>
    </submittedName>
</protein>
<reference evidence="1 2" key="1">
    <citation type="journal article" date="2012" name="Nat. Genet.">
        <title>Plasmodium cynomolgi genome sequences provide insight into Plasmodium vivax and the monkey malaria clade.</title>
        <authorList>
            <person name="Tachibana S."/>
            <person name="Sullivan S.A."/>
            <person name="Kawai S."/>
            <person name="Nakamura S."/>
            <person name="Kim H.R."/>
            <person name="Goto N."/>
            <person name="Arisue N."/>
            <person name="Palacpac N.M.Q."/>
            <person name="Honma H."/>
            <person name="Yagi M."/>
            <person name="Tougan T."/>
            <person name="Katakai Y."/>
            <person name="Kaneko O."/>
            <person name="Mita T."/>
            <person name="Kita K."/>
            <person name="Yasutomi Y."/>
            <person name="Sutton P.L."/>
            <person name="Shakhbatyan R."/>
            <person name="Horii T."/>
            <person name="Yasunaga T."/>
            <person name="Barnwell J.W."/>
            <person name="Escalante A.A."/>
            <person name="Carlton J.M."/>
            <person name="Tanabe K."/>
        </authorList>
    </citation>
    <scope>NUCLEOTIDE SEQUENCE [LARGE SCALE GENOMIC DNA]</scope>
    <source>
        <strain evidence="1 2">B</strain>
    </source>
</reference>
<dbReference type="Proteomes" id="UP000006319">
    <property type="component" value="Chromosome 14"/>
</dbReference>
<sequence length="213" mass="23639">NELNADLLNLNGNAVQAEEQEGAVQDTSWENNSVMKDITMDSEMNMFGFDSGFGSGCEYRSGHGSTCSASKGHNWPVAPRGNPDQDGHSEGTQYDLFEKDLTNFNHASFFKDATNNEPFKYTASLEEINFTRNSVDVTNDTIYSINNYDDLENVENFFPIYDGINFGKEVEVSFSTGADVFSGSPNDPSGKFIASDKNDKFSELLEEFQKCSI</sequence>
<dbReference type="KEGG" id="pcy:PCYB_147200"/>
<dbReference type="GeneID" id="14695674"/>
<dbReference type="VEuPathDB" id="PlasmoDB:PCYB_147200"/>
<keyword evidence="1" id="KW-0808">Transferase</keyword>
<keyword evidence="1" id="KW-0418">Kinase</keyword>
<organism evidence="1 2">
    <name type="scientific">Plasmodium cynomolgi (strain B)</name>
    <dbReference type="NCBI Taxonomy" id="1120755"/>
    <lineage>
        <taxon>Eukaryota</taxon>
        <taxon>Sar</taxon>
        <taxon>Alveolata</taxon>
        <taxon>Apicomplexa</taxon>
        <taxon>Aconoidasida</taxon>
        <taxon>Haemosporida</taxon>
        <taxon>Plasmodiidae</taxon>
        <taxon>Plasmodium</taxon>
        <taxon>Plasmodium (Plasmodium)</taxon>
    </lineage>
</organism>
<gene>
    <name evidence="1" type="ORF">PCYB_147200</name>
</gene>
<dbReference type="RefSeq" id="XP_004225239.1">
    <property type="nucleotide sequence ID" value="XM_004225191.1"/>
</dbReference>
<keyword evidence="2" id="KW-1185">Reference proteome</keyword>
<dbReference type="GO" id="GO:0016301">
    <property type="term" value="F:kinase activity"/>
    <property type="evidence" value="ECO:0007669"/>
    <property type="project" value="UniProtKB-KW"/>
</dbReference>
<dbReference type="AlphaFoldDB" id="K6VIS5"/>
<proteinExistence type="predicted"/>
<feature type="non-terminal residue" evidence="1">
    <location>
        <position position="1"/>
    </location>
</feature>
<dbReference type="OrthoDB" id="248923at2759"/>